<dbReference type="OrthoDB" id="4134439at2"/>
<dbReference type="InterPro" id="IPR006764">
    <property type="entry name" value="SAM_dep_MeTrfase_SAV2177_type"/>
</dbReference>
<dbReference type="GO" id="GO:0032259">
    <property type="term" value="P:methylation"/>
    <property type="evidence" value="ECO:0007669"/>
    <property type="project" value="UniProtKB-KW"/>
</dbReference>
<reference evidence="1 2" key="1">
    <citation type="submission" date="2019-09" db="EMBL/GenBank/DDBJ databases">
        <title>Genome Sequences of Streptomyces kaniharaensis ATCC 21070.</title>
        <authorList>
            <person name="Zhu W."/>
            <person name="De Crecy-Lagard V."/>
            <person name="Richards N.G."/>
        </authorList>
    </citation>
    <scope>NUCLEOTIDE SEQUENCE [LARGE SCALE GENOMIC DNA]</scope>
    <source>
        <strain evidence="1 2">SF-557</strain>
    </source>
</reference>
<dbReference type="InterPro" id="IPR029063">
    <property type="entry name" value="SAM-dependent_MTases_sf"/>
</dbReference>
<dbReference type="GO" id="GO:0008168">
    <property type="term" value="F:methyltransferase activity"/>
    <property type="evidence" value="ECO:0007669"/>
    <property type="project" value="UniProtKB-KW"/>
</dbReference>
<dbReference type="PIRSF" id="PIRSF017393">
    <property type="entry name" value="MTase_SAV2177"/>
    <property type="match status" value="1"/>
</dbReference>
<dbReference type="SUPFAM" id="SSF53335">
    <property type="entry name" value="S-adenosyl-L-methionine-dependent methyltransferases"/>
    <property type="match status" value="1"/>
</dbReference>
<comment type="caution">
    <text evidence="1">The sequence shown here is derived from an EMBL/GenBank/DDBJ whole genome shotgun (WGS) entry which is preliminary data.</text>
</comment>
<keyword evidence="2" id="KW-1185">Reference proteome</keyword>
<dbReference type="Proteomes" id="UP000450000">
    <property type="component" value="Unassembled WGS sequence"/>
</dbReference>
<accession>A0A6N7L2J9</accession>
<evidence type="ECO:0000313" key="2">
    <source>
        <dbReference type="Proteomes" id="UP000450000"/>
    </source>
</evidence>
<proteinExistence type="predicted"/>
<dbReference type="EMBL" id="WBOF01000003">
    <property type="protein sequence ID" value="MQS16947.1"/>
    <property type="molecule type" value="Genomic_DNA"/>
</dbReference>
<sequence>MMGHGNDHEGGTMTTGGDGAEIDLQLHRAHSARMYDYFLGGTTNFAPDREAAGQAMAVFPWAGTAARANRAFMHRSTRVLAGTGIAQFLDIGTGIPTSPNLHEVAQGVNPRARVVYTDNDPIVYAHAQALLHSTEQGRTAYVQADVRDPEAILNSPMLHDTLDLTRPVALSLVALLHFVPGSDDAHAVVDRLKRALPSGSALVLSHGTRDFAPAETARVAQVYTAAGTAVQQRTREEIGRFFDGWRLLDPGLVATHRWRPDGDTDPTVTDAQISAYAAVAVKP</sequence>
<dbReference type="AlphaFoldDB" id="A0A6N7L2J9"/>
<dbReference type="Pfam" id="PF04672">
    <property type="entry name" value="Methyltransf_19"/>
    <property type="match status" value="1"/>
</dbReference>
<keyword evidence="1" id="KW-0808">Transferase</keyword>
<protein>
    <submittedName>
        <fullName evidence="1">SAM-dependent methyltransferase</fullName>
    </submittedName>
</protein>
<evidence type="ECO:0000313" key="1">
    <source>
        <dbReference type="EMBL" id="MQS16947.1"/>
    </source>
</evidence>
<keyword evidence="1" id="KW-0489">Methyltransferase</keyword>
<name>A0A6N7L2J9_9ACTN</name>
<dbReference type="Gene3D" id="3.40.50.150">
    <property type="entry name" value="Vaccinia Virus protein VP39"/>
    <property type="match status" value="1"/>
</dbReference>
<gene>
    <name evidence="1" type="ORF">F7Q99_33355</name>
</gene>
<dbReference type="CDD" id="cd02440">
    <property type="entry name" value="AdoMet_MTases"/>
    <property type="match status" value="1"/>
</dbReference>
<organism evidence="1 2">
    <name type="scientific">Streptomyces kaniharaensis</name>
    <dbReference type="NCBI Taxonomy" id="212423"/>
    <lineage>
        <taxon>Bacteria</taxon>
        <taxon>Bacillati</taxon>
        <taxon>Actinomycetota</taxon>
        <taxon>Actinomycetes</taxon>
        <taxon>Kitasatosporales</taxon>
        <taxon>Streptomycetaceae</taxon>
        <taxon>Streptomyces</taxon>
    </lineage>
</organism>